<sequence>MQAGPGTGSLGGPPIQHNYKRAVCRAPPALFDVEVLPPTKFGSGFCYGMRIYPVMHSELPDDKSSRSSKSSGSMNTEYDIWRRWEDCLWFQEILESEYALMARQKRQRLAAGKGVKKNGMYIHSDQAASFESLPPGPEASSIAKDIHEIVPKLTKKGTFFKASQATIDQRGKEFTAMMEALWGQDVPTLVKELRETRLVRDFFGYWRRDKDHDRKIATQRPSSSDGTKPSRTSLYSRASLAPSSLSMYFSPSSVDLSQMPPSPSTASQTTVKSPRSAPKSQKPAHAPYDPTASSSASTSPTSPSPVTPTPTAMQFSISHRGSLTPQPHASFSDDETSSGHRSISSVRFTRSQSKHDSKVALDEMPIVFMPDAQPWSETGITGQAHERHTALQALPEDQELEAGMSGLSMSGASSPPRAVPIRRARNNSCPDRTNRNCVVFSPTPEEGADADADGIAESPRHTILSSSRPSSMALSMFSEISGVSSWRSSVASEASIATISTSLPRESCLSFETDSSGSLYSQGSSHGHVLDHRASVATMNSLVSGFSVDAVLPRRAMSPPLNGGSVKRSKSTGSRRPTSALSGGPISADDVYEYEQSDEVLDGYFYDPTLQRTPSPDDSALHLSEHSRYQQPTKQVVPPERFPKPFQNRPPGQFHLPWSAPNSPNSRASVASTNPMSVFPDSAASVSSPTGPDTLTIKAMLDDSLIVLVRVTQTTPFLDVRERIQSKFAKHEGVQLPDSFVIGYVPASERARMAHGRGRVRSNSTPTPASEAAEPLRIVSSEEEWHTAVASASSKLALRTTPLAGMRLSSHIRALLLLFGTYIPPLTSLSGAANIPAATRSMRVPDEVLAGPVIEEIKTRCCFVGETLDLADSGATRVTSPSGDDSFEHDLPPSSDPASMSESDFSRVSASEMDSNYAASSGFSVVSRSQVHPDGPRPGETHLQALAEMYKRHSTATDLHMHIDPPRDQQAGTGKGTLIIPGWIRERGAEVLFEGGDVDESSMAEVILDSLLKVPVDLRKTLASTILVVGGTPMLPGFIPRLQAELVRAINSSAPTSTRPPSRPGRPRPAPYDRYAPLRPLLPYFAILNNPSPPPPTSASFITNAGKAPAFTPATMAWVGGSLAGALKTGGVEVARERWDEADAQPEDEDDAMEGTADTAPSSRNVLPDWTRTPLPVGAPPAPRPQAAPIIVTPQTEVGA</sequence>
<dbReference type="InterPro" id="IPR036871">
    <property type="entry name" value="PX_dom_sf"/>
</dbReference>
<proteinExistence type="predicted"/>
<feature type="compositionally biased region" description="Polar residues" evidence="1">
    <location>
        <begin position="571"/>
        <end position="581"/>
    </location>
</feature>
<dbReference type="EMBL" id="SEKV01000955">
    <property type="protein sequence ID" value="TFY52561.1"/>
    <property type="molecule type" value="Genomic_DNA"/>
</dbReference>
<feature type="compositionally biased region" description="Pro residues" evidence="1">
    <location>
        <begin position="1061"/>
        <end position="1070"/>
    </location>
</feature>
<feature type="region of interest" description="Disordered" evidence="1">
    <location>
        <begin position="1141"/>
        <end position="1200"/>
    </location>
</feature>
<dbReference type="STRING" id="34475.A0A4Y9XTV0"/>
<dbReference type="AlphaFoldDB" id="A0A4Y9XTV0"/>
<feature type="region of interest" description="Disordered" evidence="1">
    <location>
        <begin position="214"/>
        <end position="234"/>
    </location>
</feature>
<dbReference type="SUPFAM" id="SSF53067">
    <property type="entry name" value="Actin-like ATPase domain"/>
    <property type="match status" value="1"/>
</dbReference>
<dbReference type="GO" id="GO:0035091">
    <property type="term" value="F:phosphatidylinositol binding"/>
    <property type="evidence" value="ECO:0007669"/>
    <property type="project" value="InterPro"/>
</dbReference>
<dbReference type="Gene3D" id="3.30.1520.10">
    <property type="entry name" value="Phox-like domain"/>
    <property type="match status" value="1"/>
</dbReference>
<accession>A0A4Y9XTV0</accession>
<dbReference type="InterPro" id="IPR004000">
    <property type="entry name" value="Actin"/>
</dbReference>
<dbReference type="Gene3D" id="3.30.420.40">
    <property type="match status" value="2"/>
</dbReference>
<dbReference type="PANTHER" id="PTHR11937">
    <property type="entry name" value="ACTIN"/>
    <property type="match status" value="1"/>
</dbReference>
<feature type="compositionally biased region" description="Polar residues" evidence="1">
    <location>
        <begin position="219"/>
        <end position="234"/>
    </location>
</feature>
<feature type="region of interest" description="Disordered" evidence="1">
    <location>
        <begin position="405"/>
        <end position="427"/>
    </location>
</feature>
<reference evidence="2 3" key="1">
    <citation type="submission" date="2019-01" db="EMBL/GenBank/DDBJ databases">
        <title>Genome sequencing of the rare red list fungi Fomitopsis rosea.</title>
        <authorList>
            <person name="Buettner E."/>
            <person name="Kellner H."/>
        </authorList>
    </citation>
    <scope>NUCLEOTIDE SEQUENCE [LARGE SCALE GENOMIC DNA]</scope>
    <source>
        <strain evidence="2 3">DSM 105464</strain>
    </source>
</reference>
<feature type="compositionally biased region" description="Polar residues" evidence="1">
    <location>
        <begin position="896"/>
        <end position="911"/>
    </location>
</feature>
<evidence type="ECO:0000256" key="1">
    <source>
        <dbReference type="SAM" id="MobiDB-lite"/>
    </source>
</evidence>
<feature type="compositionally biased region" description="Pro residues" evidence="1">
    <location>
        <begin position="1177"/>
        <end position="1186"/>
    </location>
</feature>
<feature type="compositionally biased region" description="Polar residues" evidence="1">
    <location>
        <begin position="264"/>
        <end position="273"/>
    </location>
</feature>
<evidence type="ECO:0008006" key="4">
    <source>
        <dbReference type="Google" id="ProtNLM"/>
    </source>
</evidence>
<organism evidence="2 3">
    <name type="scientific">Rhodofomes roseus</name>
    <dbReference type="NCBI Taxonomy" id="34475"/>
    <lineage>
        <taxon>Eukaryota</taxon>
        <taxon>Fungi</taxon>
        <taxon>Dikarya</taxon>
        <taxon>Basidiomycota</taxon>
        <taxon>Agaricomycotina</taxon>
        <taxon>Agaricomycetes</taxon>
        <taxon>Polyporales</taxon>
        <taxon>Rhodofomes</taxon>
    </lineage>
</organism>
<evidence type="ECO:0000313" key="3">
    <source>
        <dbReference type="Proteomes" id="UP000298390"/>
    </source>
</evidence>
<feature type="compositionally biased region" description="Polar residues" evidence="1">
    <location>
        <begin position="339"/>
        <end position="351"/>
    </location>
</feature>
<protein>
    <recommendedName>
        <fullName evidence="4">PX domain-containing protein</fullName>
    </recommendedName>
</protein>
<feature type="region of interest" description="Disordered" evidence="1">
    <location>
        <begin position="555"/>
        <end position="590"/>
    </location>
</feature>
<comment type="caution">
    <text evidence="2">The sequence shown here is derived from an EMBL/GenBank/DDBJ whole genome shotgun (WGS) entry which is preliminary data.</text>
</comment>
<feature type="compositionally biased region" description="Low complexity" evidence="1">
    <location>
        <begin position="405"/>
        <end position="414"/>
    </location>
</feature>
<feature type="region of interest" description="Disordered" evidence="1">
    <location>
        <begin position="252"/>
        <end position="357"/>
    </location>
</feature>
<feature type="compositionally biased region" description="Polar residues" evidence="1">
    <location>
        <begin position="660"/>
        <end position="671"/>
    </location>
</feature>
<dbReference type="InterPro" id="IPR043129">
    <property type="entry name" value="ATPase_NBD"/>
</dbReference>
<dbReference type="Proteomes" id="UP000298390">
    <property type="component" value="Unassembled WGS sequence"/>
</dbReference>
<gene>
    <name evidence="2" type="ORF">EVJ58_g9945</name>
</gene>
<feature type="compositionally biased region" description="Polar residues" evidence="1">
    <location>
        <begin position="313"/>
        <end position="329"/>
    </location>
</feature>
<feature type="compositionally biased region" description="Acidic residues" evidence="1">
    <location>
        <begin position="1142"/>
        <end position="1153"/>
    </location>
</feature>
<evidence type="ECO:0000313" key="2">
    <source>
        <dbReference type="EMBL" id="TFY52561.1"/>
    </source>
</evidence>
<feature type="region of interest" description="Disordered" evidence="1">
    <location>
        <begin position="627"/>
        <end position="671"/>
    </location>
</feature>
<feature type="compositionally biased region" description="Low complexity" evidence="1">
    <location>
        <begin position="290"/>
        <end position="301"/>
    </location>
</feature>
<dbReference type="Gene3D" id="3.90.640.10">
    <property type="entry name" value="Actin, Chain A, domain 4"/>
    <property type="match status" value="1"/>
</dbReference>
<name>A0A4Y9XTV0_9APHY</name>
<feature type="region of interest" description="Disordered" evidence="1">
    <location>
        <begin position="753"/>
        <end position="775"/>
    </location>
</feature>
<feature type="region of interest" description="Disordered" evidence="1">
    <location>
        <begin position="1051"/>
        <end position="1073"/>
    </location>
</feature>
<dbReference type="Pfam" id="PF00022">
    <property type="entry name" value="Actin"/>
    <property type="match status" value="1"/>
</dbReference>
<feature type="region of interest" description="Disordered" evidence="1">
    <location>
        <begin position="874"/>
        <end position="911"/>
    </location>
</feature>